<reference evidence="3" key="1">
    <citation type="journal article" date="2016" name="Genome Announc.">
        <title>Draft Genome Sequences of Five Rapidly Growing Mycobacterium Species, M. thermoresistibile, M. fortuitum subsp. acetamidolyticum, M. canariasense, M. brisbanense, and M. novocastrense.</title>
        <authorList>
            <person name="Katahira K."/>
            <person name="Ogura Y."/>
            <person name="Gotoh Y."/>
            <person name="Hayashi T."/>
        </authorList>
    </citation>
    <scope>NUCLEOTIDE SEQUENCE [LARGE SCALE GENOMIC DNA]</scope>
    <source>
        <strain evidence="3">JCM15654</strain>
    </source>
</reference>
<sequence length="128" mass="13539">MLAKRFGGKVRLHSSVGAVGFRVHLDAAAAAPKRRGLDLGIGPGPQLLRRHHDCRIGPIDHRTVHDRPHVDRPCRWPTPGASEQPAQHTGAAAAPSVAATADTHVNASTAATVLDVGNPALSYLIYIK</sequence>
<evidence type="ECO:0000313" key="3">
    <source>
        <dbReference type="Proteomes" id="UP000069620"/>
    </source>
</evidence>
<keyword evidence="3" id="KW-1185">Reference proteome</keyword>
<evidence type="ECO:0000313" key="2">
    <source>
        <dbReference type="EMBL" id="GAS92352.1"/>
    </source>
</evidence>
<proteinExistence type="predicted"/>
<dbReference type="EMBL" id="BCSX01000054">
    <property type="protein sequence ID" value="GAS92352.1"/>
    <property type="molecule type" value="Genomic_DNA"/>
</dbReference>
<dbReference type="AlphaFoldDB" id="A0A100W663"/>
<name>A0A100W663_9MYCO</name>
<gene>
    <name evidence="2" type="ORF">RMCB_6448</name>
</gene>
<protein>
    <submittedName>
        <fullName evidence="2">Uncharacterized protein</fullName>
    </submittedName>
</protein>
<organism evidence="2 3">
    <name type="scientific">Mycolicibacterium brisbanense</name>
    <dbReference type="NCBI Taxonomy" id="146020"/>
    <lineage>
        <taxon>Bacteria</taxon>
        <taxon>Bacillati</taxon>
        <taxon>Actinomycetota</taxon>
        <taxon>Actinomycetes</taxon>
        <taxon>Mycobacteriales</taxon>
        <taxon>Mycobacteriaceae</taxon>
        <taxon>Mycolicibacterium</taxon>
    </lineage>
</organism>
<evidence type="ECO:0000256" key="1">
    <source>
        <dbReference type="SAM" id="MobiDB-lite"/>
    </source>
</evidence>
<feature type="compositionally biased region" description="Basic and acidic residues" evidence="1">
    <location>
        <begin position="59"/>
        <end position="74"/>
    </location>
</feature>
<accession>A0A100W663</accession>
<dbReference type="STRING" id="146020.RMCB_6448"/>
<reference evidence="3" key="2">
    <citation type="submission" date="2016-02" db="EMBL/GenBank/DDBJ databases">
        <title>Draft genome sequence of five rapidly growing Mycobacterium species.</title>
        <authorList>
            <person name="Katahira K."/>
            <person name="Gotou Y."/>
            <person name="Iida K."/>
            <person name="Ogura Y."/>
            <person name="Hayashi T."/>
        </authorList>
    </citation>
    <scope>NUCLEOTIDE SEQUENCE [LARGE SCALE GENOMIC DNA]</scope>
    <source>
        <strain evidence="3">JCM15654</strain>
    </source>
</reference>
<comment type="caution">
    <text evidence="2">The sequence shown here is derived from an EMBL/GenBank/DDBJ whole genome shotgun (WGS) entry which is preliminary data.</text>
</comment>
<feature type="region of interest" description="Disordered" evidence="1">
    <location>
        <begin position="59"/>
        <end position="93"/>
    </location>
</feature>
<dbReference type="Proteomes" id="UP000069620">
    <property type="component" value="Unassembled WGS sequence"/>
</dbReference>